<proteinExistence type="predicted"/>
<reference evidence="1 3" key="1">
    <citation type="journal article" date="2008" name="Science">
        <title>The Physcomitrella genome reveals evolutionary insights into the conquest of land by plants.</title>
        <authorList>
            <person name="Rensing S."/>
            <person name="Lang D."/>
            <person name="Zimmer A."/>
            <person name="Terry A."/>
            <person name="Salamov A."/>
            <person name="Shapiro H."/>
            <person name="Nishiyama T."/>
            <person name="Perroud P.-F."/>
            <person name="Lindquist E."/>
            <person name="Kamisugi Y."/>
            <person name="Tanahashi T."/>
            <person name="Sakakibara K."/>
            <person name="Fujita T."/>
            <person name="Oishi K."/>
            <person name="Shin-I T."/>
            <person name="Kuroki Y."/>
            <person name="Toyoda A."/>
            <person name="Suzuki Y."/>
            <person name="Hashimoto A."/>
            <person name="Yamaguchi K."/>
            <person name="Sugano A."/>
            <person name="Kohara Y."/>
            <person name="Fujiyama A."/>
            <person name="Anterola A."/>
            <person name="Aoki S."/>
            <person name="Ashton N."/>
            <person name="Barbazuk W.B."/>
            <person name="Barker E."/>
            <person name="Bennetzen J."/>
            <person name="Bezanilla M."/>
            <person name="Blankenship R."/>
            <person name="Cho S.H."/>
            <person name="Dutcher S."/>
            <person name="Estelle M."/>
            <person name="Fawcett J.A."/>
            <person name="Gundlach H."/>
            <person name="Hanada K."/>
            <person name="Heyl A."/>
            <person name="Hicks K.A."/>
            <person name="Hugh J."/>
            <person name="Lohr M."/>
            <person name="Mayer K."/>
            <person name="Melkozernov A."/>
            <person name="Murata T."/>
            <person name="Nelson D."/>
            <person name="Pils B."/>
            <person name="Prigge M."/>
            <person name="Reiss B."/>
            <person name="Renner T."/>
            <person name="Rombauts S."/>
            <person name="Rushton P."/>
            <person name="Sanderfoot A."/>
            <person name="Schween G."/>
            <person name="Shiu S.-H."/>
            <person name="Stueber K."/>
            <person name="Theodoulou F.L."/>
            <person name="Tu H."/>
            <person name="Van de Peer Y."/>
            <person name="Verrier P.J."/>
            <person name="Waters E."/>
            <person name="Wood A."/>
            <person name="Yang L."/>
            <person name="Cove D."/>
            <person name="Cuming A."/>
            <person name="Hasebe M."/>
            <person name="Lucas S."/>
            <person name="Mishler D.B."/>
            <person name="Reski R."/>
            <person name="Grigoriev I."/>
            <person name="Quatrano R.S."/>
            <person name="Boore J.L."/>
        </authorList>
    </citation>
    <scope>NUCLEOTIDE SEQUENCE [LARGE SCALE GENOMIC DNA]</scope>
    <source>
        <strain evidence="2 3">cv. Gransden 2004</strain>
    </source>
</reference>
<gene>
    <name evidence="1" type="ORF">PHYPA_029426</name>
</gene>
<evidence type="ECO:0000313" key="2">
    <source>
        <dbReference type="EnsemblPlants" id="PAC:32980242.CDS.1"/>
    </source>
</evidence>
<dbReference type="InParanoid" id="A0A2K1IDC2"/>
<dbReference type="AlphaFoldDB" id="A0A2K1IDC2"/>
<reference evidence="2" key="3">
    <citation type="submission" date="2020-12" db="UniProtKB">
        <authorList>
            <consortium name="EnsemblPlants"/>
        </authorList>
    </citation>
    <scope>IDENTIFICATION</scope>
</reference>
<dbReference type="EMBL" id="ABEU02000025">
    <property type="protein sequence ID" value="PNR27274.1"/>
    <property type="molecule type" value="Genomic_DNA"/>
</dbReference>
<protein>
    <submittedName>
        <fullName evidence="1 2">Uncharacterized protein</fullName>
    </submittedName>
</protein>
<dbReference type="Proteomes" id="UP000006727">
    <property type="component" value="Chromosome 25"/>
</dbReference>
<accession>A0A2K1IDC2</accession>
<dbReference type="EnsemblPlants" id="Pp3c25_930V3.1">
    <property type="protein sequence ID" value="PAC:32980242.CDS.1"/>
    <property type="gene ID" value="Pp3c25_930"/>
</dbReference>
<evidence type="ECO:0000313" key="1">
    <source>
        <dbReference type="EMBL" id="PNR27274.1"/>
    </source>
</evidence>
<sequence>MNAMSICSVLYRFTDVNIHSITSSFYRPTEVLIPGLSYHPLFTNKTQSHDNLLVRFNFASLFMVIS</sequence>
<reference evidence="1 3" key="2">
    <citation type="journal article" date="2018" name="Plant J.">
        <title>The Physcomitrella patens chromosome-scale assembly reveals moss genome structure and evolution.</title>
        <authorList>
            <person name="Lang D."/>
            <person name="Ullrich K.K."/>
            <person name="Murat F."/>
            <person name="Fuchs J."/>
            <person name="Jenkins J."/>
            <person name="Haas F.B."/>
            <person name="Piednoel M."/>
            <person name="Gundlach H."/>
            <person name="Van Bel M."/>
            <person name="Meyberg R."/>
            <person name="Vives C."/>
            <person name="Morata J."/>
            <person name="Symeonidi A."/>
            <person name="Hiss M."/>
            <person name="Muchero W."/>
            <person name="Kamisugi Y."/>
            <person name="Saleh O."/>
            <person name="Blanc G."/>
            <person name="Decker E.L."/>
            <person name="van Gessel N."/>
            <person name="Grimwood J."/>
            <person name="Hayes R.D."/>
            <person name="Graham S.W."/>
            <person name="Gunter L.E."/>
            <person name="McDaniel S.F."/>
            <person name="Hoernstein S.N.W."/>
            <person name="Larsson A."/>
            <person name="Li F.W."/>
            <person name="Perroud P.F."/>
            <person name="Phillips J."/>
            <person name="Ranjan P."/>
            <person name="Rokshar D.S."/>
            <person name="Rothfels C.J."/>
            <person name="Schneider L."/>
            <person name="Shu S."/>
            <person name="Stevenson D.W."/>
            <person name="Thummler F."/>
            <person name="Tillich M."/>
            <person name="Villarreal Aguilar J.C."/>
            <person name="Widiez T."/>
            <person name="Wong G.K."/>
            <person name="Wymore A."/>
            <person name="Zhang Y."/>
            <person name="Zimmer A.D."/>
            <person name="Quatrano R.S."/>
            <person name="Mayer K.F.X."/>
            <person name="Goodstein D."/>
            <person name="Casacuberta J.M."/>
            <person name="Vandepoele K."/>
            <person name="Reski R."/>
            <person name="Cuming A.C."/>
            <person name="Tuskan G.A."/>
            <person name="Maumus F."/>
            <person name="Salse J."/>
            <person name="Schmutz J."/>
            <person name="Rensing S.A."/>
        </authorList>
    </citation>
    <scope>NUCLEOTIDE SEQUENCE [LARGE SCALE GENOMIC DNA]</scope>
    <source>
        <strain evidence="2 3">cv. Gransden 2004</strain>
    </source>
</reference>
<evidence type="ECO:0000313" key="3">
    <source>
        <dbReference type="Proteomes" id="UP000006727"/>
    </source>
</evidence>
<name>A0A2K1IDC2_PHYPA</name>
<dbReference type="Gramene" id="Pp3c25_930V3.1">
    <property type="protein sequence ID" value="PAC:32980242.CDS.1"/>
    <property type="gene ID" value="Pp3c25_930"/>
</dbReference>
<organism evidence="1">
    <name type="scientific">Physcomitrium patens</name>
    <name type="common">Spreading-leaved earth moss</name>
    <name type="synonym">Physcomitrella patens</name>
    <dbReference type="NCBI Taxonomy" id="3218"/>
    <lineage>
        <taxon>Eukaryota</taxon>
        <taxon>Viridiplantae</taxon>
        <taxon>Streptophyta</taxon>
        <taxon>Embryophyta</taxon>
        <taxon>Bryophyta</taxon>
        <taxon>Bryophytina</taxon>
        <taxon>Bryopsida</taxon>
        <taxon>Funariidae</taxon>
        <taxon>Funariales</taxon>
        <taxon>Funariaceae</taxon>
        <taxon>Physcomitrium</taxon>
    </lineage>
</organism>
<keyword evidence="3" id="KW-1185">Reference proteome</keyword>